<dbReference type="CDD" id="cd01948">
    <property type="entry name" value="EAL"/>
    <property type="match status" value="1"/>
</dbReference>
<dbReference type="InterPro" id="IPR029787">
    <property type="entry name" value="Nucleotide_cyclase"/>
</dbReference>
<keyword evidence="1" id="KW-0472">Membrane</keyword>
<dbReference type="NCBIfam" id="TIGR00254">
    <property type="entry name" value="GGDEF"/>
    <property type="match status" value="1"/>
</dbReference>
<dbReference type="PANTHER" id="PTHR33121:SF79">
    <property type="entry name" value="CYCLIC DI-GMP PHOSPHODIESTERASE PDED-RELATED"/>
    <property type="match status" value="1"/>
</dbReference>
<dbReference type="Gene3D" id="3.30.70.270">
    <property type="match status" value="1"/>
</dbReference>
<comment type="caution">
    <text evidence="5">The sequence shown here is derived from an EMBL/GenBank/DDBJ whole genome shotgun (WGS) entry which is preliminary data.</text>
</comment>
<dbReference type="InterPro" id="IPR003660">
    <property type="entry name" value="HAMP_dom"/>
</dbReference>
<dbReference type="Pfam" id="PF16448">
    <property type="entry name" value="LapD_MoxY_N"/>
    <property type="match status" value="1"/>
</dbReference>
<dbReference type="InterPro" id="IPR032244">
    <property type="entry name" value="LapD_MoxY_N"/>
</dbReference>
<dbReference type="AlphaFoldDB" id="A0A1J5R1X9"/>
<dbReference type="Gene3D" id="6.20.270.20">
    <property type="entry name" value="LapD/MoxY periplasmic domain"/>
    <property type="match status" value="1"/>
</dbReference>
<accession>A0A1J5R1X9</accession>
<dbReference type="InterPro" id="IPR042461">
    <property type="entry name" value="LapD_MoxY_peri_C"/>
</dbReference>
<dbReference type="PANTHER" id="PTHR33121">
    <property type="entry name" value="CYCLIC DI-GMP PHOSPHODIESTERASE PDEF"/>
    <property type="match status" value="1"/>
</dbReference>
<dbReference type="SUPFAM" id="SSF55073">
    <property type="entry name" value="Nucleotide cyclase"/>
    <property type="match status" value="1"/>
</dbReference>
<evidence type="ECO:0000259" key="2">
    <source>
        <dbReference type="PROSITE" id="PS50883"/>
    </source>
</evidence>
<organism evidence="5">
    <name type="scientific">mine drainage metagenome</name>
    <dbReference type="NCBI Taxonomy" id="410659"/>
    <lineage>
        <taxon>unclassified sequences</taxon>
        <taxon>metagenomes</taxon>
        <taxon>ecological metagenomes</taxon>
    </lineage>
</organism>
<keyword evidence="1" id="KW-0812">Transmembrane</keyword>
<evidence type="ECO:0000313" key="5">
    <source>
        <dbReference type="EMBL" id="OIQ89966.1"/>
    </source>
</evidence>
<dbReference type="Pfam" id="PF00990">
    <property type="entry name" value="GGDEF"/>
    <property type="match status" value="1"/>
</dbReference>
<feature type="domain" description="HAMP" evidence="3">
    <location>
        <begin position="172"/>
        <end position="224"/>
    </location>
</feature>
<dbReference type="PROSITE" id="PS50883">
    <property type="entry name" value="EAL"/>
    <property type="match status" value="1"/>
</dbReference>
<dbReference type="SMART" id="SM00267">
    <property type="entry name" value="GGDEF"/>
    <property type="match status" value="1"/>
</dbReference>
<dbReference type="PROSITE" id="PS50887">
    <property type="entry name" value="GGDEF"/>
    <property type="match status" value="1"/>
</dbReference>
<evidence type="ECO:0000256" key="1">
    <source>
        <dbReference type="SAM" id="Phobius"/>
    </source>
</evidence>
<dbReference type="GO" id="GO:0007165">
    <property type="term" value="P:signal transduction"/>
    <property type="evidence" value="ECO:0007669"/>
    <property type="project" value="InterPro"/>
</dbReference>
<dbReference type="Pfam" id="PF00672">
    <property type="entry name" value="HAMP"/>
    <property type="match status" value="1"/>
</dbReference>
<dbReference type="GO" id="GO:0071111">
    <property type="term" value="F:cyclic-guanylate-specific phosphodiesterase activity"/>
    <property type="evidence" value="ECO:0007669"/>
    <property type="project" value="InterPro"/>
</dbReference>
<keyword evidence="1" id="KW-1133">Transmembrane helix</keyword>
<dbReference type="InterPro" id="IPR001633">
    <property type="entry name" value="EAL_dom"/>
</dbReference>
<evidence type="ECO:0000259" key="3">
    <source>
        <dbReference type="PROSITE" id="PS50885"/>
    </source>
</evidence>
<sequence>MTLFQRIFIVVSLLFALLLASLDASYVRASRHYLQEQLTSHAQDVATSLGLVLPLSMAGNDRVRMETTVDAVFERGYYRAIRIVGTDGRTLLLRQLPAAPPSVPAWFARAVPLAAPSAQSLITGGWRQLGRVIVTSSPNFAYAQLWNTTRDATTLLLVFYAVALALLGAFLRTILRPLREIEAVAEDIGERRFTTVRQLPGARELRRVVEAINQLSGKIRDAIGLEIAAAERYRVEAYRDALTGFDNRRSFQHQLENSLQTHGGQSAVLYMVQVEGLDALNAAQGFAAGDALVRALADALRELDPGAQPLRARLGGSTFALLGWQVELDAARRFGQQIDQTVAAVIAHSGAGGVSHGVGAVYVPHSADGVSALLGEADAGVRQALAQTGGHHLVLVQHDPAAQDTAGAGKWREFISGALSAGDIALWQQPVFAFGDGEPRILQREITGSLIDATGEPVPAARFIPMALRFGLMPALDGAFLDAIFRHYAAAGAEASQIAVNLSMQSVHDDALVERLLGQLREQPQLARRMVFEISEFGLAHDLERAADVVARLRAVGSGFAVDNFGFHASAFQYLQQLRPDYIKLASSYLQDLETHAENQFFIASVVRVARPLDILTLACGVESDSRLVLLRNLGVSGYQGYAGARPQRLG</sequence>
<dbReference type="InterPro" id="IPR035919">
    <property type="entry name" value="EAL_sf"/>
</dbReference>
<dbReference type="Gene3D" id="3.30.110.200">
    <property type="match status" value="1"/>
</dbReference>
<feature type="transmembrane region" description="Helical" evidence="1">
    <location>
        <begin position="152"/>
        <end position="171"/>
    </location>
</feature>
<evidence type="ECO:0000259" key="4">
    <source>
        <dbReference type="PROSITE" id="PS50887"/>
    </source>
</evidence>
<feature type="domain" description="EAL" evidence="2">
    <location>
        <begin position="408"/>
        <end position="651"/>
    </location>
</feature>
<dbReference type="SMART" id="SM00304">
    <property type="entry name" value="HAMP"/>
    <property type="match status" value="1"/>
</dbReference>
<name>A0A1J5R1X9_9ZZZZ</name>
<proteinExistence type="predicted"/>
<dbReference type="SMART" id="SM00052">
    <property type="entry name" value="EAL"/>
    <property type="match status" value="1"/>
</dbReference>
<feature type="domain" description="GGDEF" evidence="4">
    <location>
        <begin position="265"/>
        <end position="398"/>
    </location>
</feature>
<dbReference type="Gene3D" id="3.20.20.450">
    <property type="entry name" value="EAL domain"/>
    <property type="match status" value="1"/>
</dbReference>
<dbReference type="InterPro" id="IPR000160">
    <property type="entry name" value="GGDEF_dom"/>
</dbReference>
<dbReference type="SUPFAM" id="SSF141868">
    <property type="entry name" value="EAL domain-like"/>
    <property type="match status" value="1"/>
</dbReference>
<gene>
    <name evidence="5" type="primary">csrD</name>
    <name evidence="5" type="ORF">GALL_281590</name>
</gene>
<protein>
    <submittedName>
        <fullName evidence="5">RNase E specificity factor CsrD</fullName>
    </submittedName>
</protein>
<dbReference type="InterPro" id="IPR050706">
    <property type="entry name" value="Cyclic-di-GMP_PDE-like"/>
</dbReference>
<reference evidence="5" key="1">
    <citation type="submission" date="2016-10" db="EMBL/GenBank/DDBJ databases">
        <title>Sequence of Gallionella enrichment culture.</title>
        <authorList>
            <person name="Poehlein A."/>
            <person name="Muehling M."/>
            <person name="Daniel R."/>
        </authorList>
    </citation>
    <scope>NUCLEOTIDE SEQUENCE</scope>
</reference>
<dbReference type="Pfam" id="PF00563">
    <property type="entry name" value="EAL"/>
    <property type="match status" value="1"/>
</dbReference>
<dbReference type="EMBL" id="MLJW01000310">
    <property type="protein sequence ID" value="OIQ89966.1"/>
    <property type="molecule type" value="Genomic_DNA"/>
</dbReference>
<dbReference type="InterPro" id="IPR043128">
    <property type="entry name" value="Rev_trsase/Diguanyl_cyclase"/>
</dbReference>
<dbReference type="PROSITE" id="PS50885">
    <property type="entry name" value="HAMP"/>
    <property type="match status" value="1"/>
</dbReference>
<dbReference type="GO" id="GO:0016020">
    <property type="term" value="C:membrane"/>
    <property type="evidence" value="ECO:0007669"/>
    <property type="project" value="InterPro"/>
</dbReference>